<dbReference type="EMBL" id="BGZK01000303">
    <property type="protein sequence ID" value="GBP35397.1"/>
    <property type="molecule type" value="Genomic_DNA"/>
</dbReference>
<feature type="region of interest" description="Disordered" evidence="1">
    <location>
        <begin position="1"/>
        <end position="21"/>
    </location>
</feature>
<organism evidence="2 3">
    <name type="scientific">Eumeta variegata</name>
    <name type="common">Bagworm moth</name>
    <name type="synonym">Eumeta japonica</name>
    <dbReference type="NCBI Taxonomy" id="151549"/>
    <lineage>
        <taxon>Eukaryota</taxon>
        <taxon>Metazoa</taxon>
        <taxon>Ecdysozoa</taxon>
        <taxon>Arthropoda</taxon>
        <taxon>Hexapoda</taxon>
        <taxon>Insecta</taxon>
        <taxon>Pterygota</taxon>
        <taxon>Neoptera</taxon>
        <taxon>Endopterygota</taxon>
        <taxon>Lepidoptera</taxon>
        <taxon>Glossata</taxon>
        <taxon>Ditrysia</taxon>
        <taxon>Tineoidea</taxon>
        <taxon>Psychidae</taxon>
        <taxon>Oiketicinae</taxon>
        <taxon>Eumeta</taxon>
    </lineage>
</organism>
<proteinExistence type="predicted"/>
<comment type="caution">
    <text evidence="2">The sequence shown here is derived from an EMBL/GenBank/DDBJ whole genome shotgun (WGS) entry which is preliminary data.</text>
</comment>
<evidence type="ECO:0000313" key="3">
    <source>
        <dbReference type="Proteomes" id="UP000299102"/>
    </source>
</evidence>
<sequence length="233" mass="25879">MPPSPPGTSVPDEVEGITPSIPHVTAERPLLEHASAIAVASVDIRRVGAPTPRPGGRRASSPPAVGLRGVVRFVKGGTKPVPQRSPALMNDVQHRAATTPPSGMNKDNGNRVYVIRLPKLGLPPQKDCAVRFAMYDDSRHQRISSRLRGERRLTDEERSPLNYKLLGFNPVFRRVSELSQINPLSISRQEIRLSHRLRMLSRPWSRGLSAASRSHWSDVESPRIESFNPMCKR</sequence>
<dbReference type="AlphaFoldDB" id="A0A4C1VAR6"/>
<accession>A0A4C1VAR6</accession>
<evidence type="ECO:0000313" key="2">
    <source>
        <dbReference type="EMBL" id="GBP35397.1"/>
    </source>
</evidence>
<name>A0A4C1VAR6_EUMVA</name>
<gene>
    <name evidence="2" type="ORF">EVAR_94847_1</name>
</gene>
<keyword evidence="3" id="KW-1185">Reference proteome</keyword>
<dbReference type="Proteomes" id="UP000299102">
    <property type="component" value="Unassembled WGS sequence"/>
</dbReference>
<reference evidence="2 3" key="1">
    <citation type="journal article" date="2019" name="Commun. Biol.">
        <title>The bagworm genome reveals a unique fibroin gene that provides high tensile strength.</title>
        <authorList>
            <person name="Kono N."/>
            <person name="Nakamura H."/>
            <person name="Ohtoshi R."/>
            <person name="Tomita M."/>
            <person name="Numata K."/>
            <person name="Arakawa K."/>
        </authorList>
    </citation>
    <scope>NUCLEOTIDE SEQUENCE [LARGE SCALE GENOMIC DNA]</scope>
</reference>
<protein>
    <submittedName>
        <fullName evidence="2">Uncharacterized protein</fullName>
    </submittedName>
</protein>
<evidence type="ECO:0000256" key="1">
    <source>
        <dbReference type="SAM" id="MobiDB-lite"/>
    </source>
</evidence>